<comment type="caution">
    <text evidence="1">The sequence shown here is derived from an EMBL/GenBank/DDBJ whole genome shotgun (WGS) entry which is preliminary data.</text>
</comment>
<gene>
    <name evidence="1" type="ORF">L6452_24524</name>
</gene>
<accession>A0ACB9ADX0</accession>
<evidence type="ECO:0000313" key="2">
    <source>
        <dbReference type="Proteomes" id="UP001055879"/>
    </source>
</evidence>
<dbReference type="EMBL" id="CM042054">
    <property type="protein sequence ID" value="KAI3706645.1"/>
    <property type="molecule type" value="Genomic_DNA"/>
</dbReference>
<protein>
    <submittedName>
        <fullName evidence="1">Uncharacterized protein</fullName>
    </submittedName>
</protein>
<sequence>MPPSISTKNTLLSCLLFLCFSGNVAITFDLQTLALSSLKLLGDAHLFNNSVRLTRDLLVPNSGAGRVLYNKPIRFRQLGNPTPASFATYFSFSIANLNPDSIGGGMAFIVSPNDQVVGDAGGYLGIPTGAVAVEFDTLMDIEFKDINGNHVGLDLGSMVSSQVADLDSVGVNLRSGDRVNSWIDYAGSTQQLNISVSYSDTKPKSPVLSITMNLNEYVDEFMFVGFSGSTQGSTEVHSLDWWSFTSSFDDPDTRPGPNSPPLPPPTTTFMNPTANSVNSSQPSTSPTESNSTTPTAHTTQKQSKCHNQLCKQGAGAVAGVVTAGAFFFALCAILLIWVYSKKFKQPKKPDLFATDILKTPKEFSYKELKLATRCFDPTRVIGHGAFGTVYRGVLSDTGDVVAVKRCSHSGDQGKAEFLSELSIIGTLRHRNLLRLQGWCHEKGEIMLVYDLMPNGSLDKALFESRFTLQWAHRRKILMGVASALAYLHQECENQVIHRDVKASNIMLDEAFNAKLGDFGLAREIDQNKSPDPTVAAGTMGYLAPEYLLTGRASEKTDVYSFGAVVLEVASGRRPIEKEATGPKSSLVDWAWGLHRDGQLLAVADPRLCGEFEEGEMRKVLLVGLVCSHPDPAVRPTMRNVVQMLVGEAVVPVVPRAKPSLSFSTSDLLMNLQDSVSDLNEMIITLSTSSSSVNSFHGDGLELV</sequence>
<reference evidence="1 2" key="2">
    <citation type="journal article" date="2022" name="Mol. Ecol. Resour.">
        <title>The genomes of chicory, endive, great burdock and yacon provide insights into Asteraceae paleo-polyploidization history and plant inulin production.</title>
        <authorList>
            <person name="Fan W."/>
            <person name="Wang S."/>
            <person name="Wang H."/>
            <person name="Wang A."/>
            <person name="Jiang F."/>
            <person name="Liu H."/>
            <person name="Zhao H."/>
            <person name="Xu D."/>
            <person name="Zhang Y."/>
        </authorList>
    </citation>
    <scope>NUCLEOTIDE SEQUENCE [LARGE SCALE GENOMIC DNA]</scope>
    <source>
        <strain evidence="2">cv. Niubang</strain>
    </source>
</reference>
<evidence type="ECO:0000313" key="1">
    <source>
        <dbReference type="EMBL" id="KAI3706645.1"/>
    </source>
</evidence>
<reference evidence="2" key="1">
    <citation type="journal article" date="2022" name="Mol. Ecol. Resour.">
        <title>The genomes of chicory, endive, great burdock and yacon provide insights into Asteraceae palaeo-polyploidization history and plant inulin production.</title>
        <authorList>
            <person name="Fan W."/>
            <person name="Wang S."/>
            <person name="Wang H."/>
            <person name="Wang A."/>
            <person name="Jiang F."/>
            <person name="Liu H."/>
            <person name="Zhao H."/>
            <person name="Xu D."/>
            <person name="Zhang Y."/>
        </authorList>
    </citation>
    <scope>NUCLEOTIDE SEQUENCE [LARGE SCALE GENOMIC DNA]</scope>
    <source>
        <strain evidence="2">cv. Niubang</strain>
    </source>
</reference>
<proteinExistence type="predicted"/>
<organism evidence="1 2">
    <name type="scientific">Arctium lappa</name>
    <name type="common">Greater burdock</name>
    <name type="synonym">Lappa major</name>
    <dbReference type="NCBI Taxonomy" id="4217"/>
    <lineage>
        <taxon>Eukaryota</taxon>
        <taxon>Viridiplantae</taxon>
        <taxon>Streptophyta</taxon>
        <taxon>Embryophyta</taxon>
        <taxon>Tracheophyta</taxon>
        <taxon>Spermatophyta</taxon>
        <taxon>Magnoliopsida</taxon>
        <taxon>eudicotyledons</taxon>
        <taxon>Gunneridae</taxon>
        <taxon>Pentapetalae</taxon>
        <taxon>asterids</taxon>
        <taxon>campanulids</taxon>
        <taxon>Asterales</taxon>
        <taxon>Asteraceae</taxon>
        <taxon>Carduoideae</taxon>
        <taxon>Cardueae</taxon>
        <taxon>Arctiinae</taxon>
        <taxon>Arctium</taxon>
    </lineage>
</organism>
<keyword evidence="2" id="KW-1185">Reference proteome</keyword>
<dbReference type="Proteomes" id="UP001055879">
    <property type="component" value="Linkage Group LG08"/>
</dbReference>
<name>A0ACB9ADX0_ARCLA</name>